<comment type="caution">
    <text evidence="1">The sequence shown here is derived from an EMBL/GenBank/DDBJ whole genome shotgun (WGS) entry which is preliminary data.</text>
</comment>
<gene>
    <name evidence="1" type="ORF">ACFSBJ_12165</name>
</gene>
<dbReference type="Pfam" id="PF19137">
    <property type="entry name" value="DUF5820"/>
    <property type="match status" value="1"/>
</dbReference>
<dbReference type="EMBL" id="JBHUDL010000010">
    <property type="protein sequence ID" value="MFD1634478.1"/>
    <property type="molecule type" value="Genomic_DNA"/>
</dbReference>
<keyword evidence="2" id="KW-1185">Reference proteome</keyword>
<proteinExistence type="predicted"/>
<dbReference type="InterPro" id="IPR043858">
    <property type="entry name" value="DUF5820"/>
</dbReference>
<protein>
    <submittedName>
        <fullName evidence="1">DUF5820 family protein</fullName>
    </submittedName>
</protein>
<reference evidence="1 2" key="1">
    <citation type="journal article" date="2019" name="Int. J. Syst. Evol. Microbiol.">
        <title>The Global Catalogue of Microorganisms (GCM) 10K type strain sequencing project: providing services to taxonomists for standard genome sequencing and annotation.</title>
        <authorList>
            <consortium name="The Broad Institute Genomics Platform"/>
            <consortium name="The Broad Institute Genome Sequencing Center for Infectious Disease"/>
            <person name="Wu L."/>
            <person name="Ma J."/>
        </authorList>
    </citation>
    <scope>NUCLEOTIDE SEQUENCE [LARGE SCALE GENOMIC DNA]</scope>
    <source>
        <strain evidence="1 2">CGMCC 1.10594</strain>
    </source>
</reference>
<evidence type="ECO:0000313" key="2">
    <source>
        <dbReference type="Proteomes" id="UP001597075"/>
    </source>
</evidence>
<evidence type="ECO:0000313" key="1">
    <source>
        <dbReference type="EMBL" id="MFD1634478.1"/>
    </source>
</evidence>
<organism evidence="1 2">
    <name type="scientific">Haloplanus ruber</name>
    <dbReference type="NCBI Taxonomy" id="869892"/>
    <lineage>
        <taxon>Archaea</taxon>
        <taxon>Methanobacteriati</taxon>
        <taxon>Methanobacteriota</taxon>
        <taxon>Stenosarchaea group</taxon>
        <taxon>Halobacteria</taxon>
        <taxon>Halobacteriales</taxon>
        <taxon>Haloferacaceae</taxon>
        <taxon>Haloplanus</taxon>
    </lineage>
</organism>
<accession>A0ABD6D0B7</accession>
<dbReference type="Proteomes" id="UP001597075">
    <property type="component" value="Unassembled WGS sequence"/>
</dbReference>
<dbReference type="AlphaFoldDB" id="A0ABD6D0B7"/>
<name>A0ABD6D0B7_9EURY</name>
<dbReference type="RefSeq" id="WP_256404725.1">
    <property type="nucleotide sequence ID" value="NZ_CP187151.1"/>
</dbReference>
<sequence length="128" mass="14273">MTFDSLPDGWTVWHEEAEGRAILAYRPDVFDTDAFPAPCLPTVYLSPGSPRRRPGGRRGNSDGWTVTLYLEPEVEARVESADDRAGATATAVEFARAFAAGEVDYRDAYQVPREAYFERLDELLGREA</sequence>